<protein>
    <recommendedName>
        <fullName evidence="4">CHRD domain-containing protein</fullName>
    </recommendedName>
</protein>
<evidence type="ECO:0000256" key="1">
    <source>
        <dbReference type="SAM" id="SignalP"/>
    </source>
</evidence>
<sequence>MRRTLLAFSFCLGSLCCIAQTAPVEKPKIAPTSQEEYNYATKGLKTQRAQGLDLKAGYTLQNDTELPIGTTTVKIEDLVRKQDNSLACVIAQVSSSKMAEPTYLAIPNASTGGDIFKQYAKSVNDLDPTVAKMVLYTISGRLGGMTSIVYKVVK</sequence>
<evidence type="ECO:0000313" key="2">
    <source>
        <dbReference type="EMBL" id="OUJ69949.1"/>
    </source>
</evidence>
<name>A0A243W8V0_9BACT</name>
<feature type="signal peptide" evidence="1">
    <location>
        <begin position="1"/>
        <end position="21"/>
    </location>
</feature>
<dbReference type="AlphaFoldDB" id="A0A243W8V0"/>
<dbReference type="Proteomes" id="UP000194873">
    <property type="component" value="Unassembled WGS sequence"/>
</dbReference>
<evidence type="ECO:0008006" key="4">
    <source>
        <dbReference type="Google" id="ProtNLM"/>
    </source>
</evidence>
<comment type="caution">
    <text evidence="2">The sequence shown here is derived from an EMBL/GenBank/DDBJ whole genome shotgun (WGS) entry which is preliminary data.</text>
</comment>
<proteinExistence type="predicted"/>
<organism evidence="2 3">
    <name type="scientific">Hymenobacter crusticola</name>
    <dbReference type="NCBI Taxonomy" id="1770526"/>
    <lineage>
        <taxon>Bacteria</taxon>
        <taxon>Pseudomonadati</taxon>
        <taxon>Bacteroidota</taxon>
        <taxon>Cytophagia</taxon>
        <taxon>Cytophagales</taxon>
        <taxon>Hymenobacteraceae</taxon>
        <taxon>Hymenobacter</taxon>
    </lineage>
</organism>
<evidence type="ECO:0000313" key="3">
    <source>
        <dbReference type="Proteomes" id="UP000194873"/>
    </source>
</evidence>
<feature type="chain" id="PRO_5012692924" description="CHRD domain-containing protein" evidence="1">
    <location>
        <begin position="22"/>
        <end position="154"/>
    </location>
</feature>
<keyword evidence="3" id="KW-1185">Reference proteome</keyword>
<keyword evidence="1" id="KW-0732">Signal</keyword>
<reference evidence="2 3" key="1">
    <citation type="submission" date="2017-01" db="EMBL/GenBank/DDBJ databases">
        <title>A new Hymenobacter.</title>
        <authorList>
            <person name="Liang Y."/>
            <person name="Feng F."/>
        </authorList>
    </citation>
    <scope>NUCLEOTIDE SEQUENCE [LARGE SCALE GENOMIC DNA]</scope>
    <source>
        <strain evidence="2">MIMBbqt21</strain>
    </source>
</reference>
<accession>A0A243W8V0</accession>
<dbReference type="EMBL" id="MTSE01000028">
    <property type="protein sequence ID" value="OUJ69949.1"/>
    <property type="molecule type" value="Genomic_DNA"/>
</dbReference>
<gene>
    <name evidence="2" type="ORF">BXP70_25750</name>
</gene>